<feature type="region of interest" description="Disordered" evidence="3">
    <location>
        <begin position="230"/>
        <end position="253"/>
    </location>
</feature>
<dbReference type="GO" id="GO:0019903">
    <property type="term" value="F:protein phosphatase binding"/>
    <property type="evidence" value="ECO:0007669"/>
    <property type="project" value="InterPro"/>
</dbReference>
<proteinExistence type="inferred from homology"/>
<dbReference type="AlphaFoldDB" id="A0A9E7FQP5"/>
<dbReference type="InterPro" id="IPR007587">
    <property type="entry name" value="SAPS"/>
</dbReference>
<evidence type="ECO:0000256" key="3">
    <source>
        <dbReference type="SAM" id="MobiDB-lite"/>
    </source>
</evidence>
<name>A0A9E7FQP5_9LILI</name>
<protein>
    <submittedName>
        <fullName evidence="4">Serine threonine-protein phosphatase 6 regulatory subunit</fullName>
    </submittedName>
</protein>
<keyword evidence="2" id="KW-0131">Cell cycle</keyword>
<comment type="similarity">
    <text evidence="1">Belongs to the SAPS family.</text>
</comment>
<dbReference type="PANTHER" id="PTHR12634:SF8">
    <property type="entry name" value="FIERY MOUNTAIN, ISOFORM D"/>
    <property type="match status" value="1"/>
</dbReference>
<evidence type="ECO:0000313" key="4">
    <source>
        <dbReference type="EMBL" id="URE00225.1"/>
    </source>
</evidence>
<accession>A0A9E7FQP5</accession>
<dbReference type="OrthoDB" id="295029at2759"/>
<keyword evidence="5" id="KW-1185">Reference proteome</keyword>
<dbReference type="Proteomes" id="UP001055439">
    <property type="component" value="Chromosome 5"/>
</dbReference>
<sequence>MFWRIPNLPASSPLMNRLFSFLEPNHKHNSTLAGYFSKTHEAVFHHLVDLIGITSIMEILIHLVGADNHTYPSYMDIMQWLADTNLLEMIVDKLSPSYPAEVNANAAEVLMAIIRNTPSALAAKLSSQSFVSRIFGHALENSPSALVHTLSVCISLLDPKRSASAVSVHYLRSQHLHAPLSHVDSETLQAMLTQLETTTSANHPHFKWFGLTHMGQIGTMLVVGGRGEVGEDVDNMARGENPREENKQGEGER</sequence>
<dbReference type="PANTHER" id="PTHR12634">
    <property type="entry name" value="SIT4 YEAST -ASSOCIATING PROTEIN-RELATED"/>
    <property type="match status" value="1"/>
</dbReference>
<organism evidence="4 5">
    <name type="scientific">Musa troglodytarum</name>
    <name type="common">fe'i banana</name>
    <dbReference type="NCBI Taxonomy" id="320322"/>
    <lineage>
        <taxon>Eukaryota</taxon>
        <taxon>Viridiplantae</taxon>
        <taxon>Streptophyta</taxon>
        <taxon>Embryophyta</taxon>
        <taxon>Tracheophyta</taxon>
        <taxon>Spermatophyta</taxon>
        <taxon>Magnoliopsida</taxon>
        <taxon>Liliopsida</taxon>
        <taxon>Zingiberales</taxon>
        <taxon>Musaceae</taxon>
        <taxon>Musa</taxon>
    </lineage>
</organism>
<reference evidence="4" key="1">
    <citation type="submission" date="2022-05" db="EMBL/GenBank/DDBJ databases">
        <title>The Musa troglodytarum L. genome provides insights into the mechanism of non-climacteric behaviour and enrichment of carotenoids.</title>
        <authorList>
            <person name="Wang J."/>
        </authorList>
    </citation>
    <scope>NUCLEOTIDE SEQUENCE</scope>
    <source>
        <tissue evidence="4">Leaf</tissue>
    </source>
</reference>
<dbReference type="EMBL" id="CP097507">
    <property type="protein sequence ID" value="URE00225.1"/>
    <property type="molecule type" value="Genomic_DNA"/>
</dbReference>
<evidence type="ECO:0000313" key="5">
    <source>
        <dbReference type="Proteomes" id="UP001055439"/>
    </source>
</evidence>
<evidence type="ECO:0000256" key="2">
    <source>
        <dbReference type="ARBA" id="ARBA00023306"/>
    </source>
</evidence>
<feature type="compositionally biased region" description="Basic and acidic residues" evidence="3">
    <location>
        <begin position="235"/>
        <end position="253"/>
    </location>
</feature>
<dbReference type="GO" id="GO:0019888">
    <property type="term" value="F:protein phosphatase regulator activity"/>
    <property type="evidence" value="ECO:0007669"/>
    <property type="project" value="TreeGrafter"/>
</dbReference>
<dbReference type="Pfam" id="PF04499">
    <property type="entry name" value="SAPS"/>
    <property type="match status" value="1"/>
</dbReference>
<gene>
    <name evidence="4" type="ORF">MUK42_28539</name>
</gene>
<evidence type="ECO:0000256" key="1">
    <source>
        <dbReference type="ARBA" id="ARBA00006180"/>
    </source>
</evidence>